<feature type="domain" description="Tryptophan synthase beta chain-like PALP" evidence="3">
    <location>
        <begin position="67"/>
        <end position="209"/>
    </location>
</feature>
<evidence type="ECO:0000256" key="1">
    <source>
        <dbReference type="ARBA" id="ARBA00001933"/>
    </source>
</evidence>
<dbReference type="EMBL" id="JAATTO010000027">
    <property type="protein sequence ID" value="MBC9980484.1"/>
    <property type="molecule type" value="Genomic_DNA"/>
</dbReference>
<dbReference type="InterPro" id="IPR001926">
    <property type="entry name" value="TrpB-like_PALP"/>
</dbReference>
<dbReference type="PANTHER" id="PTHR10314">
    <property type="entry name" value="CYSTATHIONINE BETA-SYNTHASE"/>
    <property type="match status" value="1"/>
</dbReference>
<dbReference type="Proteomes" id="UP000639516">
    <property type="component" value="Unassembled WGS sequence"/>
</dbReference>
<evidence type="ECO:0000256" key="2">
    <source>
        <dbReference type="ARBA" id="ARBA00022898"/>
    </source>
</evidence>
<evidence type="ECO:0000313" key="5">
    <source>
        <dbReference type="Proteomes" id="UP000639516"/>
    </source>
</evidence>
<accession>A0ABR7U8U2</accession>
<proteinExistence type="predicted"/>
<evidence type="ECO:0000313" key="4">
    <source>
        <dbReference type="EMBL" id="MBC9980484.1"/>
    </source>
</evidence>
<protein>
    <submittedName>
        <fullName evidence="4">Pyridoxal-phosphate dependent enzyme</fullName>
    </submittedName>
</protein>
<comment type="caution">
    <text evidence="4">The sequence shown here is derived from an EMBL/GenBank/DDBJ whole genome shotgun (WGS) entry which is preliminary data.</text>
</comment>
<keyword evidence="5" id="KW-1185">Reference proteome</keyword>
<evidence type="ECO:0000259" key="3">
    <source>
        <dbReference type="Pfam" id="PF00291"/>
    </source>
</evidence>
<sequence>MNLARHPFLEATDPAASRLVRVSGPFPEWLNPFHRDGVTIRAASIPGEVEHSKSYMARELLLGPISEGLISQSTIVKEATSGNTGHGIAKICKALGIRCQLIMPAGTARGKINAISVMGGGVEVVLHSDPTETPVERARREGALEGSYTLDQYDNWRNPWAHKTHLAPQLFSSTGDVSLLAVASGTMGTCMGLRQYVDEHGLGTRILPVLLEEHHEVPGARPLSKVLKDIRLPWQDLFGPEDIEFGTRHPSFLLAYYSWRVLPQMLGPSFGLAFQGALRRLHKEKAIGRLDDLRRGGEIEVVLLGADSYLPYLDLFLGETQSDERHTYDSPDLLSLAL</sequence>
<dbReference type="InterPro" id="IPR036052">
    <property type="entry name" value="TrpB-like_PALP_sf"/>
</dbReference>
<dbReference type="Gene3D" id="3.40.50.1100">
    <property type="match status" value="2"/>
</dbReference>
<keyword evidence="2" id="KW-0663">Pyridoxal phosphate</keyword>
<comment type="cofactor">
    <cofactor evidence="1">
        <name>pyridoxal 5'-phosphate</name>
        <dbReference type="ChEBI" id="CHEBI:597326"/>
    </cofactor>
</comment>
<reference evidence="4 5" key="1">
    <citation type="journal article" date="2020" name="Arch. Microbiol.">
        <title>Bradyrhizobium campsiandrae sp. nov., a nitrogen-fixing bacterial strain isolated from a native leguminous tree from the Amazon adapted to flooded conditions.</title>
        <authorList>
            <person name="Cabral Michel D."/>
            <person name="Martins da Costa E."/>
            <person name="Azarias Guimaraes A."/>
            <person name="Soares de Carvalho T."/>
            <person name="Santos de Castro Caputo P."/>
            <person name="Willems A."/>
            <person name="de Souza Moreira F.M."/>
        </authorList>
    </citation>
    <scope>NUCLEOTIDE SEQUENCE [LARGE SCALE GENOMIC DNA]</scope>
    <source>
        <strain evidence="5">INPA 384B</strain>
    </source>
</reference>
<dbReference type="InterPro" id="IPR050214">
    <property type="entry name" value="Cys_Synth/Cystath_Beta-Synth"/>
</dbReference>
<gene>
    <name evidence="4" type="ORF">HA482_19985</name>
</gene>
<name>A0ABR7U8U2_9BRAD</name>
<dbReference type="SUPFAM" id="SSF53686">
    <property type="entry name" value="Tryptophan synthase beta subunit-like PLP-dependent enzymes"/>
    <property type="match status" value="1"/>
</dbReference>
<dbReference type="Pfam" id="PF00291">
    <property type="entry name" value="PALP"/>
    <property type="match status" value="1"/>
</dbReference>
<organism evidence="4 5">
    <name type="scientific">Bradyrhizobium campsiandrae</name>
    <dbReference type="NCBI Taxonomy" id="1729892"/>
    <lineage>
        <taxon>Bacteria</taxon>
        <taxon>Pseudomonadati</taxon>
        <taxon>Pseudomonadota</taxon>
        <taxon>Alphaproteobacteria</taxon>
        <taxon>Hyphomicrobiales</taxon>
        <taxon>Nitrobacteraceae</taxon>
        <taxon>Bradyrhizobium</taxon>
    </lineage>
</organism>
<dbReference type="RefSeq" id="WP_188098523.1">
    <property type="nucleotide sequence ID" value="NZ_JAANIH010000009.1"/>
</dbReference>